<evidence type="ECO:0000313" key="1">
    <source>
        <dbReference type="EMBL" id="KKS23980.1"/>
    </source>
</evidence>
<dbReference type="AlphaFoldDB" id="A0A0G0XGG2"/>
<evidence type="ECO:0000313" key="2">
    <source>
        <dbReference type="Proteomes" id="UP000033949"/>
    </source>
</evidence>
<protein>
    <submittedName>
        <fullName evidence="1">Uncharacterized protein</fullName>
    </submittedName>
</protein>
<proteinExistence type="predicted"/>
<organism evidence="1 2">
    <name type="scientific">Candidatus Nomurabacteria bacterium GW2011_GWC2_41_8</name>
    <dbReference type="NCBI Taxonomy" id="1618755"/>
    <lineage>
        <taxon>Bacteria</taxon>
        <taxon>Candidatus Nomuraibacteriota</taxon>
    </lineage>
</organism>
<dbReference type="EMBL" id="LCCC01000015">
    <property type="protein sequence ID" value="KKS23980.1"/>
    <property type="molecule type" value="Genomic_DNA"/>
</dbReference>
<name>A0A0G0XGG2_9BACT</name>
<dbReference type="Proteomes" id="UP000033949">
    <property type="component" value="Unassembled WGS sequence"/>
</dbReference>
<gene>
    <name evidence="1" type="ORF">UU82_C0015G0015</name>
</gene>
<accession>A0A0G0XGG2</accession>
<comment type="caution">
    <text evidence="1">The sequence shown here is derived from an EMBL/GenBank/DDBJ whole genome shotgun (WGS) entry which is preliminary data.</text>
</comment>
<sequence>MATYVAFCLETGRELAATERLPTLLPTARTDAEAVQQAQAMGKLACRVLDWGLEEVKIPNSFGGLRMERDHHNDK</sequence>
<reference evidence="1 2" key="1">
    <citation type="journal article" date="2015" name="Nature">
        <title>rRNA introns, odd ribosomes, and small enigmatic genomes across a large radiation of phyla.</title>
        <authorList>
            <person name="Brown C.T."/>
            <person name="Hug L.A."/>
            <person name="Thomas B.C."/>
            <person name="Sharon I."/>
            <person name="Castelle C.J."/>
            <person name="Singh A."/>
            <person name="Wilkins M.J."/>
            <person name="Williams K.H."/>
            <person name="Banfield J.F."/>
        </authorList>
    </citation>
    <scope>NUCLEOTIDE SEQUENCE [LARGE SCALE GENOMIC DNA]</scope>
</reference>